<evidence type="ECO:0000313" key="3">
    <source>
        <dbReference type="Proteomes" id="UP000253975"/>
    </source>
</evidence>
<dbReference type="InterPro" id="IPR050237">
    <property type="entry name" value="ATP-dep_AMP-bd_enzyme"/>
</dbReference>
<protein>
    <recommendedName>
        <fullName evidence="1">AMP-dependent synthetase/ligase domain-containing protein</fullName>
    </recommendedName>
</protein>
<feature type="domain" description="AMP-dependent synthetase/ligase" evidence="1">
    <location>
        <begin position="21"/>
        <end position="225"/>
    </location>
</feature>
<dbReference type="AlphaFoldDB" id="A0A369L4A3"/>
<accession>A0A369L4A3</accession>
<evidence type="ECO:0000313" key="2">
    <source>
        <dbReference type="EMBL" id="RDB54430.1"/>
    </source>
</evidence>
<proteinExistence type="predicted"/>
<dbReference type="PANTHER" id="PTHR43767:SF12">
    <property type="entry name" value="AMP-DEPENDENT SYNTHETASE AND LIGASE"/>
    <property type="match status" value="1"/>
</dbReference>
<sequence>MQRTEIVRQDDKNIIDPFLRHTKSGPTDVAIIDGAEVLTYQELWRLSKYVVHSLWNFGIRKGDRVAYFLPNGVDLIVLYLAIQAMGAVAVPVNYRFTSEEVGCLVNASDAEALIYAPEHQSVAIDARKGFDHAVQILSSQFIRDALSDMRQGGQSDSAKDFEVFQEGGPSRIQFTGGSTGAPKGAARTHAADLVEIRDILETIGLEDVEHPVALVQAPMEHHGGAQLAAFLSECWRRSGGRLQVRCRGDTRQNRAIRRDPYHLAAPQRILSSLTRGRARRSRPVFGAYCAERRRRHDPLHSGGDIPAVSCLRDQLWLGAKRERRRHFDAIVEGGIRFRHAKNPFGGSADEIFRNDVAR</sequence>
<comment type="caution">
    <text evidence="2">The sequence shown here is derived from an EMBL/GenBank/DDBJ whole genome shotgun (WGS) entry which is preliminary data.</text>
</comment>
<gene>
    <name evidence="2" type="ORF">C1881_10380</name>
</gene>
<dbReference type="InterPro" id="IPR042099">
    <property type="entry name" value="ANL_N_sf"/>
</dbReference>
<dbReference type="InterPro" id="IPR000873">
    <property type="entry name" value="AMP-dep_synth/lig_dom"/>
</dbReference>
<dbReference type="InterPro" id="IPR020845">
    <property type="entry name" value="AMP-binding_CS"/>
</dbReference>
<reference evidence="2 3" key="1">
    <citation type="journal article" date="2018" name="Elife">
        <title>Discovery and characterization of a prevalent human gut bacterial enzyme sufficient for the inactivation of a family of plant toxins.</title>
        <authorList>
            <person name="Koppel N."/>
            <person name="Bisanz J.E."/>
            <person name="Pandelia M.E."/>
            <person name="Turnbaugh P.J."/>
            <person name="Balskus E.P."/>
        </authorList>
    </citation>
    <scope>NUCLEOTIDE SEQUENCE [LARGE SCALE GENOMIC DNA]</scope>
    <source>
        <strain evidence="2 3">OB21 GAM31</strain>
    </source>
</reference>
<dbReference type="PANTHER" id="PTHR43767">
    <property type="entry name" value="LONG-CHAIN-FATTY-ACID--COA LIGASE"/>
    <property type="match status" value="1"/>
</dbReference>
<evidence type="ECO:0000259" key="1">
    <source>
        <dbReference type="Pfam" id="PF00501"/>
    </source>
</evidence>
<dbReference type="Proteomes" id="UP000253975">
    <property type="component" value="Unassembled WGS sequence"/>
</dbReference>
<name>A0A369L4A3_9ACTN</name>
<dbReference type="Pfam" id="PF00501">
    <property type="entry name" value="AMP-binding"/>
    <property type="match status" value="1"/>
</dbReference>
<dbReference type="PROSITE" id="PS00455">
    <property type="entry name" value="AMP_BINDING"/>
    <property type="match status" value="1"/>
</dbReference>
<dbReference type="Gene3D" id="3.40.50.12780">
    <property type="entry name" value="N-terminal domain of ligase-like"/>
    <property type="match status" value="1"/>
</dbReference>
<organism evidence="2 3">
    <name type="scientific">Slackia isoflavoniconvertens</name>
    <dbReference type="NCBI Taxonomy" id="572010"/>
    <lineage>
        <taxon>Bacteria</taxon>
        <taxon>Bacillati</taxon>
        <taxon>Actinomycetota</taxon>
        <taxon>Coriobacteriia</taxon>
        <taxon>Eggerthellales</taxon>
        <taxon>Eggerthellaceae</taxon>
        <taxon>Slackia</taxon>
    </lineage>
</organism>
<dbReference type="SUPFAM" id="SSF56801">
    <property type="entry name" value="Acetyl-CoA synthetase-like"/>
    <property type="match status" value="1"/>
</dbReference>
<dbReference type="EMBL" id="PPTO01000031">
    <property type="protein sequence ID" value="RDB54430.1"/>
    <property type="molecule type" value="Genomic_DNA"/>
</dbReference>